<reference evidence="1 2" key="1">
    <citation type="submission" date="2023-07" db="EMBL/GenBank/DDBJ databases">
        <title>Sorghum-associated microbial communities from plants grown in Nebraska, USA.</title>
        <authorList>
            <person name="Schachtman D."/>
        </authorList>
    </citation>
    <scope>NUCLEOTIDE SEQUENCE [LARGE SCALE GENOMIC DNA]</scope>
    <source>
        <strain evidence="1 2">BE57</strain>
    </source>
</reference>
<evidence type="ECO:0000313" key="2">
    <source>
        <dbReference type="Proteomes" id="UP001264980"/>
    </source>
</evidence>
<name>A0ABU1QTH8_9BACT</name>
<dbReference type="EMBL" id="JAVDTI010000001">
    <property type="protein sequence ID" value="MDR6804476.1"/>
    <property type="molecule type" value="Genomic_DNA"/>
</dbReference>
<sequence>MNALLTSTGPEDRVCMAYGQEVKLLLSAGDPASWVDDLWTIYTGFMLAQKELGYDPRIADTFCSFRELLFFFERVKEIS</sequence>
<accession>A0ABU1QTH8</accession>
<dbReference type="RefSeq" id="WP_309981762.1">
    <property type="nucleotide sequence ID" value="NZ_JAVDTI010000001.1"/>
</dbReference>
<organism evidence="1 2">
    <name type="scientific">Dyadobacter fermentans</name>
    <dbReference type="NCBI Taxonomy" id="94254"/>
    <lineage>
        <taxon>Bacteria</taxon>
        <taxon>Pseudomonadati</taxon>
        <taxon>Bacteroidota</taxon>
        <taxon>Cytophagia</taxon>
        <taxon>Cytophagales</taxon>
        <taxon>Spirosomataceae</taxon>
        <taxon>Dyadobacter</taxon>
    </lineage>
</organism>
<evidence type="ECO:0000313" key="1">
    <source>
        <dbReference type="EMBL" id="MDR6804476.1"/>
    </source>
</evidence>
<keyword evidence="2" id="KW-1185">Reference proteome</keyword>
<gene>
    <name evidence="1" type="ORF">J2W84_001513</name>
</gene>
<proteinExistence type="predicted"/>
<protein>
    <submittedName>
        <fullName evidence="1">Uncharacterized protein</fullName>
    </submittedName>
</protein>
<comment type="caution">
    <text evidence="1">The sequence shown here is derived from an EMBL/GenBank/DDBJ whole genome shotgun (WGS) entry which is preliminary data.</text>
</comment>
<dbReference type="Proteomes" id="UP001264980">
    <property type="component" value="Unassembled WGS sequence"/>
</dbReference>